<dbReference type="AlphaFoldDB" id="A0A7L9RUZ4"/>
<dbReference type="Proteomes" id="UP000594001">
    <property type="component" value="Chromosome"/>
</dbReference>
<dbReference type="EMBL" id="CP054719">
    <property type="protein sequence ID" value="QOL20372.1"/>
    <property type="molecule type" value="Genomic_DNA"/>
</dbReference>
<proteinExistence type="predicted"/>
<keyword evidence="2" id="KW-1185">Reference proteome</keyword>
<evidence type="ECO:0000313" key="2">
    <source>
        <dbReference type="Proteomes" id="UP000594001"/>
    </source>
</evidence>
<protein>
    <submittedName>
        <fullName evidence="1">Uncharacterized protein</fullName>
    </submittedName>
</protein>
<dbReference type="KEGG" id="pbal:CPBP_01164"/>
<dbReference type="RefSeq" id="WP_350331922.1">
    <property type="nucleotide sequence ID" value="NZ_CP054719.1"/>
</dbReference>
<organism evidence="1 2">
    <name type="scientific">Candidatus Bodocaedibacter vickermanii</name>
    <dbReference type="NCBI Taxonomy" id="2741701"/>
    <lineage>
        <taxon>Bacteria</taxon>
        <taxon>Pseudomonadati</taxon>
        <taxon>Pseudomonadota</taxon>
        <taxon>Alphaproteobacteria</taxon>
        <taxon>Holosporales</taxon>
        <taxon>Candidatus Paracaedibacteraceae</taxon>
        <taxon>Candidatus Bodocaedibacter</taxon>
    </lineage>
</organism>
<reference evidence="1 2" key="1">
    <citation type="submission" date="2020-06" db="EMBL/GenBank/DDBJ databases">
        <title>The endosymbiont of the kinetoplastid Bodo saltans is a Paracaedibacter-like alpha-proteobacterium possessing a putative toxin-antitoxin system.</title>
        <authorList>
            <person name="Midha S."/>
            <person name="Rigden D.J."/>
            <person name="Siozios S."/>
            <person name="Hurst G.D.D."/>
            <person name="Jackson A.P."/>
        </authorList>
    </citation>
    <scope>NUCLEOTIDE SEQUENCE [LARGE SCALE GENOMIC DNA]</scope>
    <source>
        <strain evidence="1">Lake Konstanz</strain>
    </source>
</reference>
<name>A0A7L9RUZ4_9PROT</name>
<sequence>MLKKSALIAIISLYASSHFGSTFTTYEGGASIMRECTYTLTASGKGIRYLDLLEIAAGKRLKDPSTFLVHLELVIKQQDADPNWAMSPKDYAPFYEALMCINEYSDIQSHRFKQPADSAPYIESKLLETDINYAVGLLQSMTYKAKQRFYTSED</sequence>
<accession>A0A7L9RUZ4</accession>
<evidence type="ECO:0000313" key="1">
    <source>
        <dbReference type="EMBL" id="QOL20372.1"/>
    </source>
</evidence>
<gene>
    <name evidence="1" type="ORF">CPBP_01164</name>
</gene>